<name>A0ABR1YU26_9PEZI</name>
<evidence type="ECO:0000313" key="2">
    <source>
        <dbReference type="Proteomes" id="UP001492380"/>
    </source>
</evidence>
<comment type="caution">
    <text evidence="1">The sequence shown here is derived from an EMBL/GenBank/DDBJ whole genome shotgun (WGS) entry which is preliminary data.</text>
</comment>
<proteinExistence type="predicted"/>
<organism evidence="1 2">
    <name type="scientific">Phyllosticta capitalensis</name>
    <dbReference type="NCBI Taxonomy" id="121624"/>
    <lineage>
        <taxon>Eukaryota</taxon>
        <taxon>Fungi</taxon>
        <taxon>Dikarya</taxon>
        <taxon>Ascomycota</taxon>
        <taxon>Pezizomycotina</taxon>
        <taxon>Dothideomycetes</taxon>
        <taxon>Dothideomycetes incertae sedis</taxon>
        <taxon>Botryosphaeriales</taxon>
        <taxon>Phyllostictaceae</taxon>
        <taxon>Phyllosticta</taxon>
    </lineage>
</organism>
<keyword evidence="2" id="KW-1185">Reference proteome</keyword>
<gene>
    <name evidence="1" type="ORF">HDK90DRAFT_550836</name>
</gene>
<reference evidence="1 2" key="1">
    <citation type="submission" date="2024-04" db="EMBL/GenBank/DDBJ databases">
        <title>Phyllosticta paracitricarpa is synonymous to the EU quarantine fungus P. citricarpa based on phylogenomic analyses.</title>
        <authorList>
            <consortium name="Lawrence Berkeley National Laboratory"/>
            <person name="Van Ingen-Buijs V.A."/>
            <person name="Van Westerhoven A.C."/>
            <person name="Haridas S."/>
            <person name="Skiadas P."/>
            <person name="Martin F."/>
            <person name="Groenewald J.Z."/>
            <person name="Crous P.W."/>
            <person name="Seidl M.F."/>
        </authorList>
    </citation>
    <scope>NUCLEOTIDE SEQUENCE [LARGE SCALE GENOMIC DNA]</scope>
    <source>
        <strain evidence="1 2">CBS 123374</strain>
    </source>
</reference>
<accession>A0ABR1YU26</accession>
<sequence>MGGLQRALKGLKKFRIRIGLGSSRASHDAAALASKLHNPDVLEPAGICSADVAESKSSPLEVDQRRLGLDLKRGDSSITSDDEDIHTEPDNASLELQKRVPPGISYTADGEIIRTASILASTSNPKGPVIPASSSKRSLRRKPVLENQAALMLGLPEHAYVTPTDSVSALGSKTSSGIAKTPNPNKFHERKPIVAEKAARVLGIPQNADKMVRVEMAGHTNSVYASNRSRIAKSALGLALFNLAFVVCRRLSMDDADEITEIFGFKNDVLKSYINAAGFYLPRQAVFLISVPFAPNSPSRNLMEKPCCHGSLPLEFARIKVFFGSGGTTHALFSALAQLENLNITASLDLHKMNLFLRRFAVLSLGESSEFRQISCFKLQNVLSISLCGDWTAAPALVQQARLGLATRRKSLQHHANFPPSPFLQILPSEISGRSFADLLKRLKIRIGLDQSKTNPGTTALHSKEDRPEAFESVESFASPNTTKINPSPTKIDQRRLGLDLERGTLTESNIHGLNADTKITSLGPHEHSASGTEIIPNGEPVHISSAPTTTGSFGASLISISAPETQPKRKPVIPKKAALLLGLPEHVYMTPTDSVSVHLQPEGREMN</sequence>
<dbReference type="Proteomes" id="UP001492380">
    <property type="component" value="Unassembled WGS sequence"/>
</dbReference>
<protein>
    <submittedName>
        <fullName evidence="1">Uncharacterized protein</fullName>
    </submittedName>
</protein>
<dbReference type="EMBL" id="JBBWRZ010000004">
    <property type="protein sequence ID" value="KAK8238486.1"/>
    <property type="molecule type" value="Genomic_DNA"/>
</dbReference>
<evidence type="ECO:0000313" key="1">
    <source>
        <dbReference type="EMBL" id="KAK8238486.1"/>
    </source>
</evidence>